<dbReference type="AlphaFoldDB" id="A0A0D8JVS9"/>
<reference evidence="2" key="2">
    <citation type="journal article" date="2010" name="Genome Res.">
        <title>Population genomic sequencing of Coccidioides fungi reveals recent hybridization and transposon control.</title>
        <authorList>
            <person name="Neafsey D.E."/>
            <person name="Barker B.M."/>
            <person name="Sharpton T.J."/>
            <person name="Stajich J.E."/>
            <person name="Park D.J."/>
            <person name="Whiston E."/>
            <person name="Hung C.-Y."/>
            <person name="McMahan C."/>
            <person name="White J."/>
            <person name="Sykes S."/>
            <person name="Heiman D."/>
            <person name="Young S."/>
            <person name="Zeng Q."/>
            <person name="Abouelleil A."/>
            <person name="Aftuck L."/>
            <person name="Bessette D."/>
            <person name="Brown A."/>
            <person name="FitzGerald M."/>
            <person name="Lui A."/>
            <person name="Macdonald J.P."/>
            <person name="Priest M."/>
            <person name="Orbach M.J."/>
            <person name="Galgiani J.N."/>
            <person name="Kirkland T.N."/>
            <person name="Cole G.T."/>
            <person name="Birren B.W."/>
            <person name="Henn M.R."/>
            <person name="Taylor J.W."/>
            <person name="Rounsley S.D."/>
        </authorList>
    </citation>
    <scope>GENOME REANNOTATION</scope>
    <source>
        <strain evidence="2">RS</strain>
    </source>
</reference>
<dbReference type="GeneID" id="24165295"/>
<evidence type="ECO:0000313" key="1">
    <source>
        <dbReference type="EMBL" id="KJF61435.1"/>
    </source>
</evidence>
<keyword evidence="2" id="KW-1185">Reference proteome</keyword>
<proteinExistence type="predicted"/>
<dbReference type="Proteomes" id="UP000001261">
    <property type="component" value="Unassembled WGS sequence"/>
</dbReference>
<dbReference type="RefSeq" id="XP_004446287.1">
    <property type="nucleotide sequence ID" value="XM_004446230.1"/>
</dbReference>
<protein>
    <submittedName>
        <fullName evidence="1">Uncharacterized protein</fullName>
    </submittedName>
</protein>
<organism evidence="1 2">
    <name type="scientific">Coccidioides immitis (strain RS)</name>
    <name type="common">Valley fever fungus</name>
    <dbReference type="NCBI Taxonomy" id="246410"/>
    <lineage>
        <taxon>Eukaryota</taxon>
        <taxon>Fungi</taxon>
        <taxon>Dikarya</taxon>
        <taxon>Ascomycota</taxon>
        <taxon>Pezizomycotina</taxon>
        <taxon>Eurotiomycetes</taxon>
        <taxon>Eurotiomycetidae</taxon>
        <taxon>Onygenales</taxon>
        <taxon>Onygenaceae</taxon>
        <taxon>Coccidioides</taxon>
    </lineage>
</organism>
<dbReference type="InParanoid" id="A0A0D8JVS9"/>
<dbReference type="KEGG" id="cim:CIMG_13668"/>
<reference evidence="2" key="1">
    <citation type="journal article" date="2009" name="Genome Res.">
        <title>Comparative genomic analyses of the human fungal pathogens Coccidioides and their relatives.</title>
        <authorList>
            <person name="Sharpton T.J."/>
            <person name="Stajich J.E."/>
            <person name="Rounsley S.D."/>
            <person name="Gardner M.J."/>
            <person name="Wortman J.R."/>
            <person name="Jordar V.S."/>
            <person name="Maiti R."/>
            <person name="Kodira C.D."/>
            <person name="Neafsey D.E."/>
            <person name="Zeng Q."/>
            <person name="Hung C.-Y."/>
            <person name="McMahan C."/>
            <person name="Muszewska A."/>
            <person name="Grynberg M."/>
            <person name="Mandel M.A."/>
            <person name="Kellner E.M."/>
            <person name="Barker B.M."/>
            <person name="Galgiani J.N."/>
            <person name="Orbach M.J."/>
            <person name="Kirkland T.N."/>
            <person name="Cole G.T."/>
            <person name="Henn M.R."/>
            <person name="Birren B.W."/>
            <person name="Taylor J.W."/>
        </authorList>
    </citation>
    <scope>NUCLEOTIDE SEQUENCE [LARGE SCALE GENOMIC DNA]</scope>
    <source>
        <strain evidence="2">RS</strain>
    </source>
</reference>
<gene>
    <name evidence="1" type="ORF">CIMG_13668</name>
</gene>
<sequence>MVSINSTRPASLLDLLGFSTHSFDFQPRTIIAYKVSCTGKNEDVANSTWIPMWDIQVVTQQEKQKNMEIEKSNSSLSVNNWAIYVLVKVEESILWCILATIGSVFCQMRDQWGMLRWGKDKADGEDGKNG</sequence>
<evidence type="ECO:0000313" key="2">
    <source>
        <dbReference type="Proteomes" id="UP000001261"/>
    </source>
</evidence>
<accession>A0A0D8JVS9</accession>
<name>A0A0D8JVS9_COCIM</name>
<dbReference type="EMBL" id="GG704916">
    <property type="protein sequence ID" value="KJF61435.1"/>
    <property type="molecule type" value="Genomic_DNA"/>
</dbReference>
<dbReference type="VEuPathDB" id="FungiDB:CIMG_13668"/>